<dbReference type="Pfam" id="PF01144">
    <property type="entry name" value="CoA_trans"/>
    <property type="match status" value="1"/>
</dbReference>
<dbReference type="PANTHER" id="PTHR43293">
    <property type="entry name" value="ACETATE COA-TRANSFERASE YDIF"/>
    <property type="match status" value="1"/>
</dbReference>
<evidence type="ECO:0000313" key="2">
    <source>
        <dbReference type="Proteomes" id="UP000277294"/>
    </source>
</evidence>
<dbReference type="PANTHER" id="PTHR43293:SF3">
    <property type="entry name" value="CHOLESTEROL RING-CLEAVING HYDROLASE IPDB SUBUNIT"/>
    <property type="match status" value="1"/>
</dbReference>
<dbReference type="InterPro" id="IPR037171">
    <property type="entry name" value="NagB/RpiA_transferase-like"/>
</dbReference>
<name>A0A3P4B7T0_9BURK</name>
<accession>A0A3P4B7T0</accession>
<dbReference type="SUPFAM" id="SSF100950">
    <property type="entry name" value="NagB/RpiA/CoA transferase-like"/>
    <property type="match status" value="1"/>
</dbReference>
<reference evidence="1 2" key="1">
    <citation type="submission" date="2018-10" db="EMBL/GenBank/DDBJ databases">
        <authorList>
            <person name="Criscuolo A."/>
        </authorList>
    </citation>
    <scope>NUCLEOTIDE SEQUENCE [LARGE SCALE GENOMIC DNA]</scope>
    <source>
        <strain evidence="1">DnA1</strain>
    </source>
</reference>
<keyword evidence="1" id="KW-0808">Transferase</keyword>
<dbReference type="EMBL" id="UWPJ01000029">
    <property type="protein sequence ID" value="VCU71670.1"/>
    <property type="molecule type" value="Genomic_DNA"/>
</dbReference>
<keyword evidence="2" id="KW-1185">Reference proteome</keyword>
<organism evidence="1 2">
    <name type="scientific">Pigmentiphaga humi</name>
    <dbReference type="NCBI Taxonomy" id="2478468"/>
    <lineage>
        <taxon>Bacteria</taxon>
        <taxon>Pseudomonadati</taxon>
        <taxon>Pseudomonadota</taxon>
        <taxon>Betaproteobacteria</taxon>
        <taxon>Burkholderiales</taxon>
        <taxon>Alcaligenaceae</taxon>
        <taxon>Pigmentiphaga</taxon>
    </lineage>
</organism>
<dbReference type="EC" id="2.8.3.6" evidence="1"/>
<dbReference type="OrthoDB" id="9813111at2"/>
<sequence length="249" mass="26677">MERIAFFVCAIARMLKDRKHVAVGANSPLQAAAALAAQALATDDMRVSILGTKRHSSFASFGDLFDCAATGRLDAFFLSPGQIDGQANINMVGIGTYPRFDVRWPGSHGAPLLYMLIPNIILFKEEHSPRTLVRAVDFVSAPGTSPPNVYRTGGPTTLLTGKACFSFDPAAARFTLESAHPGVGIDEILANTGFEFDHPSHVPVTAPPEADMLDVIRQHVVPRIRELYPQFADSLLGSANGYAESAPGV</sequence>
<dbReference type="RefSeq" id="WP_124081263.1">
    <property type="nucleotide sequence ID" value="NZ_UWPJ01000029.1"/>
</dbReference>
<protein>
    <submittedName>
        <fullName evidence="1">3-oxoadipate CoA-transferase subunit B</fullName>
        <ecNumber evidence="1">2.8.3.6</ecNumber>
    </submittedName>
</protein>
<dbReference type="Proteomes" id="UP000277294">
    <property type="component" value="Unassembled WGS sequence"/>
</dbReference>
<dbReference type="AlphaFoldDB" id="A0A3P4B7T0"/>
<dbReference type="SMART" id="SM00882">
    <property type="entry name" value="CoA_trans"/>
    <property type="match status" value="1"/>
</dbReference>
<proteinExistence type="predicted"/>
<evidence type="ECO:0000313" key="1">
    <source>
        <dbReference type="EMBL" id="VCU71670.1"/>
    </source>
</evidence>
<dbReference type="InterPro" id="IPR004165">
    <property type="entry name" value="CoA_trans_fam_I"/>
</dbReference>
<gene>
    <name evidence="1" type="primary">catJ</name>
    <name evidence="1" type="ORF">PIGHUM_03757</name>
</gene>
<dbReference type="Gene3D" id="3.40.1080.10">
    <property type="entry name" value="Glutaconate Coenzyme A-transferase"/>
    <property type="match status" value="1"/>
</dbReference>
<dbReference type="GO" id="GO:0047569">
    <property type="term" value="F:3-oxoadipate CoA-transferase activity"/>
    <property type="evidence" value="ECO:0007669"/>
    <property type="project" value="UniProtKB-EC"/>
</dbReference>